<dbReference type="Gene3D" id="3.40.50.300">
    <property type="entry name" value="P-loop containing nucleotide triphosphate hydrolases"/>
    <property type="match status" value="1"/>
</dbReference>
<dbReference type="KEGG" id="cvn:111116864"/>
<dbReference type="RefSeq" id="XP_022311598.1">
    <property type="nucleotide sequence ID" value="XM_022455890.1"/>
</dbReference>
<proteinExistence type="predicted"/>
<feature type="compositionally biased region" description="Basic and acidic residues" evidence="1">
    <location>
        <begin position="18"/>
        <end position="32"/>
    </location>
</feature>
<feature type="domain" description="Dynamin N-terminal" evidence="2">
    <location>
        <begin position="357"/>
        <end position="505"/>
    </location>
</feature>
<gene>
    <name evidence="4 5" type="primary">LOC111116864</name>
</gene>
<evidence type="ECO:0000313" key="3">
    <source>
        <dbReference type="Proteomes" id="UP000694844"/>
    </source>
</evidence>
<evidence type="ECO:0000313" key="4">
    <source>
        <dbReference type="RefSeq" id="XP_022311597.1"/>
    </source>
</evidence>
<evidence type="ECO:0000256" key="1">
    <source>
        <dbReference type="SAM" id="MobiDB-lite"/>
    </source>
</evidence>
<feature type="region of interest" description="Disordered" evidence="1">
    <location>
        <begin position="14"/>
        <end position="59"/>
    </location>
</feature>
<feature type="compositionally biased region" description="Basic and acidic residues" evidence="1">
    <location>
        <begin position="99"/>
        <end position="110"/>
    </location>
</feature>
<dbReference type="PANTHER" id="PTHR26392:SF92">
    <property type="entry name" value="PROTEIN KINASE DOMAIN-CONTAINING PROTEIN"/>
    <property type="match status" value="1"/>
</dbReference>
<dbReference type="AlphaFoldDB" id="A0A8B8C7A0"/>
<dbReference type="PANTHER" id="PTHR26392">
    <property type="entry name" value="MITOGEN-ACTIVATED PROTEIN KINASE KINASE KINASE 7-RELATED"/>
    <property type="match status" value="1"/>
</dbReference>
<feature type="compositionally biased region" description="Basic and acidic residues" evidence="1">
    <location>
        <begin position="127"/>
        <end position="143"/>
    </location>
</feature>
<dbReference type="Pfam" id="PF00350">
    <property type="entry name" value="Dynamin_N"/>
    <property type="match status" value="1"/>
</dbReference>
<dbReference type="InterPro" id="IPR045063">
    <property type="entry name" value="Dynamin_N"/>
</dbReference>
<protein>
    <submittedName>
        <fullName evidence="4 5">Uncharacterized protein LOC111116864 isoform X1</fullName>
    </submittedName>
</protein>
<dbReference type="RefSeq" id="XP_022311597.1">
    <property type="nucleotide sequence ID" value="XM_022455889.1"/>
</dbReference>
<evidence type="ECO:0000313" key="5">
    <source>
        <dbReference type="RefSeq" id="XP_022311598.1"/>
    </source>
</evidence>
<accession>A0A8B8C7A0</accession>
<dbReference type="SUPFAM" id="SSF52540">
    <property type="entry name" value="P-loop containing nucleoside triphosphate hydrolases"/>
    <property type="match status" value="1"/>
</dbReference>
<organism evidence="3 5">
    <name type="scientific">Crassostrea virginica</name>
    <name type="common">Eastern oyster</name>
    <dbReference type="NCBI Taxonomy" id="6565"/>
    <lineage>
        <taxon>Eukaryota</taxon>
        <taxon>Metazoa</taxon>
        <taxon>Spiralia</taxon>
        <taxon>Lophotrochozoa</taxon>
        <taxon>Mollusca</taxon>
        <taxon>Bivalvia</taxon>
        <taxon>Autobranchia</taxon>
        <taxon>Pteriomorphia</taxon>
        <taxon>Ostreida</taxon>
        <taxon>Ostreoidea</taxon>
        <taxon>Ostreidae</taxon>
        <taxon>Crassostrea</taxon>
    </lineage>
</organism>
<feature type="compositionally biased region" description="Polar residues" evidence="1">
    <location>
        <begin position="34"/>
        <end position="59"/>
    </location>
</feature>
<dbReference type="InterPro" id="IPR027417">
    <property type="entry name" value="P-loop_NTPase"/>
</dbReference>
<name>A0A8B8C7A0_CRAVI</name>
<evidence type="ECO:0000259" key="2">
    <source>
        <dbReference type="Pfam" id="PF00350"/>
    </source>
</evidence>
<sequence>MAKSSIAEAWLRSINSSKQDKDTSGKALRDKNTAFIQGTKEVSGQISEENNPTIDCQKNSLLSQSRLKATNFSNSHDERRNTNVKEVNSLLEQLQLRQARSDKDTSKNDSDESGSQAQVWLRPTSHIKSEKNTLEKEFGENSSKRQARFSASFAPNVENKMSDNLIYGNIEQVTLKAANVPKTEKDSPSRDFAGVRALVREINASKSEQDKTIGENIFRGQTRFKAVISPTSEAGNPAKDIIAVRARVKEINDLKPGKKSTCITKDAGEKDFQVHKTSTSSFAVSKSSSSKEKSRVFDDQKTFLKEDVITFYRDLEKILRSENCDQDLRSILDKSNPGFLKILEKRREDIEKPDHSIVIAGETSAGKSTLINKIIGKKIFKGKLFESTATVCKLRNSEKVKIIVEYASGKPNVVRDMPSKYNPDTKDGRKKLREVLEQLTDIKVSKEIIDINYVDVGFPIPFLKDGCVLVDTPGIGGSGEFTGKLMDYIPNAVAFIFVINVANAGGMQNDRLPKILKEIILKQMDNEMPCFDPKNVLFITNKWDAIKTKKPENDSESSDEEEEEKVWEDLLYEIKEKWPSVKGDHIFKMSLQEISPDKLNPSVTQFRKFMETLKLDIENAEETRAGFHFRFLQQLLRDVTNGLQTKLELNKMSEETENALFKKQEENIRTISQDCTKVREELLRKVKEQIEATTKSCHDYLSSAIGKEQIFNFEGVDKLLSWNPRFVSKRVKTNVCKYVENLLNSKDVKERFDQVKDETISYYEKVYLEVHVMENDWMHEIREGTKGNESEQPFSPVWLLLLAAEVGLRLVCTGVTVPLDPDNFSLNNSLGRDAKIKLFTNSSDYDNFMSKVCGAVSSHLESTASAVLTKLIDKITLELLPRRIQYSVEVLRQIKESRVNILAKRCHLLELESNVRALEEKVKAIEKYFN</sequence>
<keyword evidence="3" id="KW-1185">Reference proteome</keyword>
<feature type="region of interest" description="Disordered" evidence="1">
    <location>
        <begin position="97"/>
        <end position="144"/>
    </location>
</feature>
<dbReference type="GeneID" id="111116864"/>
<dbReference type="Proteomes" id="UP000694844">
    <property type="component" value="Chromosome 10"/>
</dbReference>
<dbReference type="OrthoDB" id="8927528at2759"/>
<reference evidence="4 5" key="1">
    <citation type="submission" date="2025-04" db="UniProtKB">
        <authorList>
            <consortium name="RefSeq"/>
        </authorList>
    </citation>
    <scope>IDENTIFICATION</scope>
    <source>
        <tissue evidence="4 5">Whole sample</tissue>
    </source>
</reference>